<accession>A0ABQ8GDN8</accession>
<dbReference type="Proteomes" id="UP000774617">
    <property type="component" value="Unassembled WGS sequence"/>
</dbReference>
<gene>
    <name evidence="2" type="ORF">B0J12DRAFT_44533</name>
</gene>
<evidence type="ECO:0000256" key="1">
    <source>
        <dbReference type="SAM" id="MobiDB-lite"/>
    </source>
</evidence>
<proteinExistence type="predicted"/>
<feature type="compositionally biased region" description="Pro residues" evidence="1">
    <location>
        <begin position="45"/>
        <end position="60"/>
    </location>
</feature>
<protein>
    <submittedName>
        <fullName evidence="2">Uncharacterized protein</fullName>
    </submittedName>
</protein>
<organism evidence="2 3">
    <name type="scientific">Macrophomina phaseolina</name>
    <dbReference type="NCBI Taxonomy" id="35725"/>
    <lineage>
        <taxon>Eukaryota</taxon>
        <taxon>Fungi</taxon>
        <taxon>Dikarya</taxon>
        <taxon>Ascomycota</taxon>
        <taxon>Pezizomycotina</taxon>
        <taxon>Dothideomycetes</taxon>
        <taxon>Dothideomycetes incertae sedis</taxon>
        <taxon>Botryosphaeriales</taxon>
        <taxon>Botryosphaeriaceae</taxon>
        <taxon>Macrophomina</taxon>
    </lineage>
</organism>
<dbReference type="EMBL" id="JAGTJR010000010">
    <property type="protein sequence ID" value="KAH7053083.1"/>
    <property type="molecule type" value="Genomic_DNA"/>
</dbReference>
<evidence type="ECO:0000313" key="3">
    <source>
        <dbReference type="Proteomes" id="UP000774617"/>
    </source>
</evidence>
<sequence>MSVISACQSLACAVGRPASEHRRILIKPQTNIPCPPSVRPSVRPSVPPSLPPSLPSPPVRRPSARPFTHCPALPCPHAKPTSRNRIIRVRSCASVYASMCACARACVFVCTHIPNFTVPVRPMGCPLRFPSRTREMSLALLRREKKDPKNNRRTMGWGLEHGAFETKNSMNG</sequence>
<feature type="region of interest" description="Disordered" evidence="1">
    <location>
        <begin position="37"/>
        <end position="63"/>
    </location>
</feature>
<keyword evidence="3" id="KW-1185">Reference proteome</keyword>
<reference evidence="2 3" key="1">
    <citation type="journal article" date="2021" name="Nat. Commun.">
        <title>Genetic determinants of endophytism in the Arabidopsis root mycobiome.</title>
        <authorList>
            <person name="Mesny F."/>
            <person name="Miyauchi S."/>
            <person name="Thiergart T."/>
            <person name="Pickel B."/>
            <person name="Atanasova L."/>
            <person name="Karlsson M."/>
            <person name="Huettel B."/>
            <person name="Barry K.W."/>
            <person name="Haridas S."/>
            <person name="Chen C."/>
            <person name="Bauer D."/>
            <person name="Andreopoulos W."/>
            <person name="Pangilinan J."/>
            <person name="LaButti K."/>
            <person name="Riley R."/>
            <person name="Lipzen A."/>
            <person name="Clum A."/>
            <person name="Drula E."/>
            <person name="Henrissat B."/>
            <person name="Kohler A."/>
            <person name="Grigoriev I.V."/>
            <person name="Martin F.M."/>
            <person name="Hacquard S."/>
        </authorList>
    </citation>
    <scope>NUCLEOTIDE SEQUENCE [LARGE SCALE GENOMIC DNA]</scope>
    <source>
        <strain evidence="2 3">MPI-SDFR-AT-0080</strain>
    </source>
</reference>
<evidence type="ECO:0000313" key="2">
    <source>
        <dbReference type="EMBL" id="KAH7053083.1"/>
    </source>
</evidence>
<comment type="caution">
    <text evidence="2">The sequence shown here is derived from an EMBL/GenBank/DDBJ whole genome shotgun (WGS) entry which is preliminary data.</text>
</comment>
<name>A0ABQ8GDN8_9PEZI</name>